<keyword evidence="4" id="KW-1185">Reference proteome</keyword>
<dbReference type="Proteomes" id="UP000002774">
    <property type="component" value="Chromosome"/>
</dbReference>
<dbReference type="STRING" id="714943.Mucpa_4215"/>
<dbReference type="eggNOG" id="ENOG50303CZ">
    <property type="taxonomic scope" value="Bacteria"/>
</dbReference>
<dbReference type="RefSeq" id="WP_008509068.1">
    <property type="nucleotide sequence ID" value="NZ_CM001403.1"/>
</dbReference>
<proteinExistence type="predicted"/>
<dbReference type="InterPro" id="IPR025403">
    <property type="entry name" value="TgpA-like_C"/>
</dbReference>
<gene>
    <name evidence="3" type="ORF">Mucpa_4215</name>
</gene>
<dbReference type="HOGENOM" id="CLU_083272_1_0_10"/>
<dbReference type="EMBL" id="CM001403">
    <property type="protein sequence ID" value="EHQ28306.1"/>
    <property type="molecule type" value="Genomic_DNA"/>
</dbReference>
<keyword evidence="1" id="KW-0812">Transmembrane</keyword>
<protein>
    <recommendedName>
        <fullName evidence="2">Protein-glutamine gamma-glutamyltransferase-like C-terminal domain-containing protein</fullName>
    </recommendedName>
</protein>
<name>H1Y4X8_9SPHI</name>
<evidence type="ECO:0000259" key="2">
    <source>
        <dbReference type="Pfam" id="PF13559"/>
    </source>
</evidence>
<dbReference type="AlphaFoldDB" id="H1Y4X8"/>
<evidence type="ECO:0000313" key="4">
    <source>
        <dbReference type="Proteomes" id="UP000002774"/>
    </source>
</evidence>
<evidence type="ECO:0000313" key="3">
    <source>
        <dbReference type="EMBL" id="EHQ28306.1"/>
    </source>
</evidence>
<feature type="domain" description="Protein-glutamine gamma-glutamyltransferase-like C-terminal" evidence="2">
    <location>
        <begin position="180"/>
        <end position="246"/>
    </location>
</feature>
<sequence>MLKPIFVLLSPHPFTGLTTIKSKVVQAPRYQLKTDSNKLLLHQFNPTALNNYRKNPEFNYTTTKPVITVWDRFWNWAWHIWNNFWSWLAELLRKLFGNASMGHNTAQTFKYVILTLAACMLVYVIAKLLGVNLLQLFKKKSTGDAIPYTESIENIHDISFDEAIESALAVRNYRLAVRLLYLRSLKQLSDHNLITWKIEKTNTDYLKELSDKEQLRQFTLVTLQFEYIWYGDFPIDAQSYQNISALFQDFKHQLS</sequence>
<dbReference type="OrthoDB" id="5491447at2"/>
<keyword evidence="1" id="KW-1133">Transmembrane helix</keyword>
<evidence type="ECO:0000256" key="1">
    <source>
        <dbReference type="SAM" id="Phobius"/>
    </source>
</evidence>
<organism evidence="3 4">
    <name type="scientific">Mucilaginibacter paludis DSM 18603</name>
    <dbReference type="NCBI Taxonomy" id="714943"/>
    <lineage>
        <taxon>Bacteria</taxon>
        <taxon>Pseudomonadati</taxon>
        <taxon>Bacteroidota</taxon>
        <taxon>Sphingobacteriia</taxon>
        <taxon>Sphingobacteriales</taxon>
        <taxon>Sphingobacteriaceae</taxon>
        <taxon>Mucilaginibacter</taxon>
    </lineage>
</organism>
<dbReference type="Pfam" id="PF13559">
    <property type="entry name" value="DUF4129"/>
    <property type="match status" value="1"/>
</dbReference>
<reference evidence="3" key="1">
    <citation type="submission" date="2011-09" db="EMBL/GenBank/DDBJ databases">
        <title>The permanent draft genome of Mucilaginibacter paludis DSM 18603.</title>
        <authorList>
            <consortium name="US DOE Joint Genome Institute (JGI-PGF)"/>
            <person name="Lucas S."/>
            <person name="Han J."/>
            <person name="Lapidus A."/>
            <person name="Bruce D."/>
            <person name="Goodwin L."/>
            <person name="Pitluck S."/>
            <person name="Peters L."/>
            <person name="Kyrpides N."/>
            <person name="Mavromatis K."/>
            <person name="Ivanova N."/>
            <person name="Mikhailova N."/>
            <person name="Held B."/>
            <person name="Detter J.C."/>
            <person name="Tapia R."/>
            <person name="Han C."/>
            <person name="Land M."/>
            <person name="Hauser L."/>
            <person name="Markowitz V."/>
            <person name="Cheng J.-F."/>
            <person name="Hugenholtz P."/>
            <person name="Woyke T."/>
            <person name="Wu D."/>
            <person name="Tindall B."/>
            <person name="Brambilla E."/>
            <person name="Klenk H.-P."/>
            <person name="Eisen J.A."/>
        </authorList>
    </citation>
    <scope>NUCLEOTIDE SEQUENCE [LARGE SCALE GENOMIC DNA]</scope>
    <source>
        <strain evidence="3">DSM 18603</strain>
    </source>
</reference>
<keyword evidence="1" id="KW-0472">Membrane</keyword>
<feature type="transmembrane region" description="Helical" evidence="1">
    <location>
        <begin position="111"/>
        <end position="130"/>
    </location>
</feature>
<accession>H1Y4X8</accession>